<feature type="region of interest" description="Disordered" evidence="3">
    <location>
        <begin position="1"/>
        <end position="87"/>
    </location>
</feature>
<gene>
    <name evidence="5" type="ORF">C2E21_2298</name>
</gene>
<dbReference type="PROSITE" id="PS50102">
    <property type="entry name" value="RRM"/>
    <property type="match status" value="1"/>
</dbReference>
<feature type="compositionally biased region" description="Low complexity" evidence="3">
    <location>
        <begin position="76"/>
        <end position="87"/>
    </location>
</feature>
<feature type="domain" description="RRM" evidence="4">
    <location>
        <begin position="144"/>
        <end position="218"/>
    </location>
</feature>
<keyword evidence="1 2" id="KW-0694">RNA-binding</keyword>
<evidence type="ECO:0000313" key="6">
    <source>
        <dbReference type="Proteomes" id="UP000239899"/>
    </source>
</evidence>
<dbReference type="InterPro" id="IPR000504">
    <property type="entry name" value="RRM_dom"/>
</dbReference>
<evidence type="ECO:0000259" key="4">
    <source>
        <dbReference type="PROSITE" id="PS50102"/>
    </source>
</evidence>
<dbReference type="PANTHER" id="PTHR48025:SF1">
    <property type="entry name" value="RRM DOMAIN-CONTAINING PROTEIN"/>
    <property type="match status" value="1"/>
</dbReference>
<name>A0A2P6TYY0_CHLSO</name>
<evidence type="ECO:0000256" key="3">
    <source>
        <dbReference type="SAM" id="MobiDB-lite"/>
    </source>
</evidence>
<accession>A0A2P6TYY0</accession>
<comment type="caution">
    <text evidence="5">The sequence shown here is derived from an EMBL/GenBank/DDBJ whole genome shotgun (WGS) entry which is preliminary data.</text>
</comment>
<dbReference type="Proteomes" id="UP000239899">
    <property type="component" value="Unassembled WGS sequence"/>
</dbReference>
<dbReference type="AlphaFoldDB" id="A0A2P6TYY0"/>
<proteinExistence type="predicted"/>
<protein>
    <submittedName>
        <fullName evidence="5">Polyadenylate-binding RBP47-like</fullName>
    </submittedName>
</protein>
<dbReference type="SUPFAM" id="SSF54928">
    <property type="entry name" value="RNA-binding domain, RBD"/>
    <property type="match status" value="1"/>
</dbReference>
<feature type="compositionally biased region" description="Basic and acidic residues" evidence="3">
    <location>
        <begin position="127"/>
        <end position="136"/>
    </location>
</feature>
<sequence>MSASAAAAQPAKPAAPADPARAAALAALRAKAAGGAAGAAARQPQQVQQQQQEQQAAAPKRPSAPKRPTARPRPTPQQQLQAAAGSAAAVAPAALDGTFGPQHAAEQQQQLDQFGGAGGGYYEDDERAAKRQRTEQGGDEETNTTLFAGDLPPYWASGDLLNFFGEFGEVLEARVIGSQCYGFVKFARLADAEGVLEFAQQQGLWADERMLRINWAQGSMPDWKKGPAVHRSLEPGEGPGEAYEHPRVREARLQAQQLAAAVEPQQIAALAMQPPPQRQLVSYEDL</sequence>
<feature type="compositionally biased region" description="Low complexity" evidence="3">
    <location>
        <begin position="1"/>
        <end position="61"/>
    </location>
</feature>
<dbReference type="OrthoDB" id="513251at2759"/>
<reference evidence="5 6" key="1">
    <citation type="journal article" date="2018" name="Plant J.">
        <title>Genome sequences of Chlorella sorokiniana UTEX 1602 and Micractinium conductrix SAG 241.80: implications to maltose excretion by a green alga.</title>
        <authorList>
            <person name="Arriola M.B."/>
            <person name="Velmurugan N."/>
            <person name="Zhang Y."/>
            <person name="Plunkett M.H."/>
            <person name="Hondzo H."/>
            <person name="Barney B.M."/>
        </authorList>
    </citation>
    <scope>NUCLEOTIDE SEQUENCE [LARGE SCALE GENOMIC DNA]</scope>
    <source>
        <strain evidence="6">UTEX 1602</strain>
    </source>
</reference>
<evidence type="ECO:0000256" key="2">
    <source>
        <dbReference type="PROSITE-ProRule" id="PRU00176"/>
    </source>
</evidence>
<keyword evidence="6" id="KW-1185">Reference proteome</keyword>
<feature type="region of interest" description="Disordered" evidence="3">
    <location>
        <begin position="113"/>
        <end position="146"/>
    </location>
</feature>
<organism evidence="5 6">
    <name type="scientific">Chlorella sorokiniana</name>
    <name type="common">Freshwater green alga</name>
    <dbReference type="NCBI Taxonomy" id="3076"/>
    <lineage>
        <taxon>Eukaryota</taxon>
        <taxon>Viridiplantae</taxon>
        <taxon>Chlorophyta</taxon>
        <taxon>core chlorophytes</taxon>
        <taxon>Trebouxiophyceae</taxon>
        <taxon>Chlorellales</taxon>
        <taxon>Chlorellaceae</taxon>
        <taxon>Chlorella clade</taxon>
        <taxon>Chlorella</taxon>
    </lineage>
</organism>
<evidence type="ECO:0000256" key="1">
    <source>
        <dbReference type="ARBA" id="ARBA00022884"/>
    </source>
</evidence>
<dbReference type="STRING" id="3076.A0A2P6TYY0"/>
<dbReference type="Gene3D" id="3.30.70.330">
    <property type="match status" value="1"/>
</dbReference>
<dbReference type="SMART" id="SM00360">
    <property type="entry name" value="RRM"/>
    <property type="match status" value="1"/>
</dbReference>
<dbReference type="InterPro" id="IPR035979">
    <property type="entry name" value="RBD_domain_sf"/>
</dbReference>
<dbReference type="PANTHER" id="PTHR48025">
    <property type="entry name" value="OS02G0815200 PROTEIN"/>
    <property type="match status" value="1"/>
</dbReference>
<dbReference type="InterPro" id="IPR050502">
    <property type="entry name" value="Euk_RNA-bind_prot"/>
</dbReference>
<dbReference type="EMBL" id="LHPG02000004">
    <property type="protein sequence ID" value="PRW59275.1"/>
    <property type="molecule type" value="Genomic_DNA"/>
</dbReference>
<dbReference type="GO" id="GO:0003729">
    <property type="term" value="F:mRNA binding"/>
    <property type="evidence" value="ECO:0007669"/>
    <property type="project" value="TreeGrafter"/>
</dbReference>
<dbReference type="Pfam" id="PF00076">
    <property type="entry name" value="RRM_1"/>
    <property type="match status" value="1"/>
</dbReference>
<dbReference type="InterPro" id="IPR012677">
    <property type="entry name" value="Nucleotide-bd_a/b_plait_sf"/>
</dbReference>
<evidence type="ECO:0000313" key="5">
    <source>
        <dbReference type="EMBL" id="PRW59275.1"/>
    </source>
</evidence>